<dbReference type="PANTHER" id="PTHR32305">
    <property type="match status" value="1"/>
</dbReference>
<organism evidence="1 2">
    <name type="scientific">Paremcibacter congregatus</name>
    <dbReference type="NCBI Taxonomy" id="2043170"/>
    <lineage>
        <taxon>Bacteria</taxon>
        <taxon>Pseudomonadati</taxon>
        <taxon>Pseudomonadota</taxon>
        <taxon>Alphaproteobacteria</taxon>
        <taxon>Emcibacterales</taxon>
        <taxon>Emcibacteraceae</taxon>
        <taxon>Paremcibacter</taxon>
    </lineage>
</organism>
<dbReference type="EMBL" id="PDEM01000030">
    <property type="protein sequence ID" value="PHZ83939.1"/>
    <property type="molecule type" value="Genomic_DNA"/>
</dbReference>
<dbReference type="Gene3D" id="2.180.10.10">
    <property type="entry name" value="RHS repeat-associated core"/>
    <property type="match status" value="1"/>
</dbReference>
<keyword evidence="2" id="KW-1185">Reference proteome</keyword>
<sequence length="264" mass="29470">MSLPEAELYHYKARTYAPNLGRFLQADPIGYAAGMNLYAYVGGDPINATDSSELIKDSVCTTRTGLRIRHCVTVETGSENKLTYRETIFVESNFSNFIWNNDNLDISENGTKVPGSPDKKEIELVSQFVGTIFPGVWSDTSIQDATNGQQKLDQSTAGKLDRSWVRDRDPQTGYTMRLNMNFMKGIMRNNASALARTMIHEILHRDDLRGLIFGHNDRHRSLDAEAIQMLNTHGLAGGGCPSIPGRWTGDYFFFEIGPSYPGCD</sequence>
<protein>
    <recommendedName>
        <fullName evidence="3">RHS repeat-associated core domain-containing protein</fullName>
    </recommendedName>
</protein>
<gene>
    <name evidence="1" type="ORF">CRD36_14435</name>
</gene>
<accession>A0A2G4YNM6</accession>
<comment type="caution">
    <text evidence="1">The sequence shown here is derived from an EMBL/GenBank/DDBJ whole genome shotgun (WGS) entry which is preliminary data.</text>
</comment>
<dbReference type="InterPro" id="IPR050708">
    <property type="entry name" value="T6SS_VgrG/RHS"/>
</dbReference>
<dbReference type="InterPro" id="IPR022385">
    <property type="entry name" value="Rhs_assc_core"/>
</dbReference>
<proteinExistence type="predicted"/>
<reference evidence="1 2" key="1">
    <citation type="submission" date="2017-10" db="EMBL/GenBank/DDBJ databases">
        <title>Frigbacter circumglobatus gen. nov. sp. nov., isolated from sediment cultured in situ.</title>
        <authorList>
            <person name="Zhao Z."/>
        </authorList>
    </citation>
    <scope>NUCLEOTIDE SEQUENCE [LARGE SCALE GENOMIC DNA]</scope>
    <source>
        <strain evidence="1 2">ZYL</strain>
    </source>
</reference>
<dbReference type="PANTHER" id="PTHR32305:SF15">
    <property type="entry name" value="PROTEIN RHSA-RELATED"/>
    <property type="match status" value="1"/>
</dbReference>
<dbReference type="InParanoid" id="A0A2G4YNM6"/>
<dbReference type="NCBIfam" id="TIGR03696">
    <property type="entry name" value="Rhs_assc_core"/>
    <property type="match status" value="1"/>
</dbReference>
<name>A0A2G4YNM6_9PROT</name>
<evidence type="ECO:0000313" key="2">
    <source>
        <dbReference type="Proteomes" id="UP000229730"/>
    </source>
</evidence>
<dbReference type="Proteomes" id="UP000229730">
    <property type="component" value="Unassembled WGS sequence"/>
</dbReference>
<dbReference type="AlphaFoldDB" id="A0A2G4YNM6"/>
<evidence type="ECO:0000313" key="1">
    <source>
        <dbReference type="EMBL" id="PHZ83939.1"/>
    </source>
</evidence>
<evidence type="ECO:0008006" key="3">
    <source>
        <dbReference type="Google" id="ProtNLM"/>
    </source>
</evidence>